<evidence type="ECO:0000256" key="6">
    <source>
        <dbReference type="ARBA" id="ARBA00022759"/>
    </source>
</evidence>
<keyword evidence="9" id="KW-0479">Metal-binding</keyword>
<evidence type="ECO:0000259" key="10">
    <source>
        <dbReference type="PROSITE" id="PS50137"/>
    </source>
</evidence>
<keyword evidence="9" id="KW-0963">Cytoplasm</keyword>
<dbReference type="GO" id="GO:0005737">
    <property type="term" value="C:cytoplasm"/>
    <property type="evidence" value="ECO:0007669"/>
    <property type="project" value="UniProtKB-SubCell"/>
</dbReference>
<dbReference type="EC" id="3.1.26.3" evidence="9"/>
<keyword evidence="9" id="KW-0819">tRNA processing</keyword>
<dbReference type="Proteomes" id="UP000178168">
    <property type="component" value="Unassembled WGS sequence"/>
</dbReference>
<evidence type="ECO:0000256" key="7">
    <source>
        <dbReference type="ARBA" id="ARBA00022801"/>
    </source>
</evidence>
<keyword evidence="9" id="KW-0699">rRNA-binding</keyword>
<dbReference type="CDD" id="cd00593">
    <property type="entry name" value="RIBOc"/>
    <property type="match status" value="1"/>
</dbReference>
<dbReference type="InterPro" id="IPR036389">
    <property type="entry name" value="RNase_III_sf"/>
</dbReference>
<evidence type="ECO:0000256" key="2">
    <source>
        <dbReference type="ARBA" id="ARBA00010183"/>
    </source>
</evidence>
<dbReference type="NCBIfam" id="TIGR02191">
    <property type="entry name" value="RNaseIII"/>
    <property type="match status" value="1"/>
</dbReference>
<evidence type="ECO:0000256" key="5">
    <source>
        <dbReference type="ARBA" id="ARBA00022722"/>
    </source>
</evidence>
<dbReference type="GO" id="GO:0006397">
    <property type="term" value="P:mRNA processing"/>
    <property type="evidence" value="ECO:0007669"/>
    <property type="project" value="UniProtKB-UniRule"/>
</dbReference>
<dbReference type="PROSITE" id="PS50142">
    <property type="entry name" value="RNASE_3_2"/>
    <property type="match status" value="1"/>
</dbReference>
<comment type="subunit">
    <text evidence="9">Homodimer.</text>
</comment>
<comment type="similarity">
    <text evidence="2">Belongs to the ribonuclease III family.</text>
</comment>
<accession>A0A1G2SMI8</accession>
<feature type="active site" evidence="9">
    <location>
        <position position="58"/>
    </location>
</feature>
<feature type="binding site" evidence="9">
    <location>
        <position position="130"/>
    </location>
    <ligand>
        <name>Mg(2+)</name>
        <dbReference type="ChEBI" id="CHEBI:18420"/>
    </ligand>
</feature>
<evidence type="ECO:0000256" key="1">
    <source>
        <dbReference type="ARBA" id="ARBA00000109"/>
    </source>
</evidence>
<dbReference type="GO" id="GO:0006364">
    <property type="term" value="P:rRNA processing"/>
    <property type="evidence" value="ECO:0007669"/>
    <property type="project" value="UniProtKB-UniRule"/>
</dbReference>
<dbReference type="GO" id="GO:0019843">
    <property type="term" value="F:rRNA binding"/>
    <property type="evidence" value="ECO:0007669"/>
    <property type="project" value="UniProtKB-KW"/>
</dbReference>
<dbReference type="EMBL" id="MHUZ01000004">
    <property type="protein sequence ID" value="OHA86313.1"/>
    <property type="molecule type" value="Genomic_DNA"/>
</dbReference>
<evidence type="ECO:0000259" key="11">
    <source>
        <dbReference type="PROSITE" id="PS50142"/>
    </source>
</evidence>
<dbReference type="PANTHER" id="PTHR11207">
    <property type="entry name" value="RIBONUCLEASE III"/>
    <property type="match status" value="1"/>
</dbReference>
<evidence type="ECO:0000256" key="8">
    <source>
        <dbReference type="ARBA" id="ARBA00022884"/>
    </source>
</evidence>
<dbReference type="Pfam" id="PF14622">
    <property type="entry name" value="Ribonucleas_3_3"/>
    <property type="match status" value="1"/>
</dbReference>
<protein>
    <recommendedName>
        <fullName evidence="9">Ribonuclease 3</fullName>
        <ecNumber evidence="9">3.1.26.3</ecNumber>
    </recommendedName>
    <alternativeName>
        <fullName evidence="9">Ribonuclease III</fullName>
        <shortName evidence="9">RNase III</shortName>
    </alternativeName>
</protein>
<feature type="active site" evidence="9">
    <location>
        <position position="130"/>
    </location>
</feature>
<reference evidence="12 13" key="1">
    <citation type="journal article" date="2016" name="Nat. Commun.">
        <title>Thousands of microbial genomes shed light on interconnected biogeochemical processes in an aquifer system.</title>
        <authorList>
            <person name="Anantharaman K."/>
            <person name="Brown C.T."/>
            <person name="Hug L.A."/>
            <person name="Sharon I."/>
            <person name="Castelle C.J."/>
            <person name="Probst A.J."/>
            <person name="Thomas B.C."/>
            <person name="Singh A."/>
            <person name="Wilkins M.J."/>
            <person name="Karaoz U."/>
            <person name="Brodie E.L."/>
            <person name="Williams K.H."/>
            <person name="Hubbard S.S."/>
            <person name="Banfield J.F."/>
        </authorList>
    </citation>
    <scope>NUCLEOTIDE SEQUENCE [LARGE SCALE GENOMIC DNA]</scope>
</reference>
<dbReference type="HAMAP" id="MF_00104">
    <property type="entry name" value="RNase_III"/>
    <property type="match status" value="1"/>
</dbReference>
<dbReference type="Gene3D" id="3.30.160.20">
    <property type="match status" value="1"/>
</dbReference>
<dbReference type="SMART" id="SM00358">
    <property type="entry name" value="DSRM"/>
    <property type="match status" value="1"/>
</dbReference>
<keyword evidence="4 9" id="KW-0507">mRNA processing</keyword>
<dbReference type="GO" id="GO:0003725">
    <property type="term" value="F:double-stranded RNA binding"/>
    <property type="evidence" value="ECO:0007669"/>
    <property type="project" value="TreeGrafter"/>
</dbReference>
<dbReference type="Pfam" id="PF00035">
    <property type="entry name" value="dsrm"/>
    <property type="match status" value="1"/>
</dbReference>
<comment type="cofactor">
    <cofactor evidence="9">
        <name>Mg(2+)</name>
        <dbReference type="ChEBI" id="CHEBI:18420"/>
    </cofactor>
</comment>
<dbReference type="SUPFAM" id="SSF69065">
    <property type="entry name" value="RNase III domain-like"/>
    <property type="match status" value="1"/>
</dbReference>
<dbReference type="SUPFAM" id="SSF54768">
    <property type="entry name" value="dsRNA-binding domain-like"/>
    <property type="match status" value="1"/>
</dbReference>
<keyword evidence="9" id="KW-0460">Magnesium</keyword>
<dbReference type="Gene3D" id="1.10.1520.10">
    <property type="entry name" value="Ribonuclease III domain"/>
    <property type="match status" value="1"/>
</dbReference>
<feature type="binding site" evidence="9">
    <location>
        <position position="54"/>
    </location>
    <ligand>
        <name>Mg(2+)</name>
        <dbReference type="ChEBI" id="CHEBI:18420"/>
    </ligand>
</feature>
<dbReference type="GO" id="GO:0008033">
    <property type="term" value="P:tRNA processing"/>
    <property type="evidence" value="ECO:0007669"/>
    <property type="project" value="UniProtKB-KW"/>
</dbReference>
<gene>
    <name evidence="9" type="primary">rnc</name>
    <name evidence="12" type="ORF">A2591_01905</name>
</gene>
<keyword evidence="6 9" id="KW-0255">Endonuclease</keyword>
<keyword evidence="3 9" id="KW-0698">rRNA processing</keyword>
<feature type="binding site" evidence="9">
    <location>
        <position position="127"/>
    </location>
    <ligand>
        <name>Mg(2+)</name>
        <dbReference type="ChEBI" id="CHEBI:18420"/>
    </ligand>
</feature>
<dbReference type="CDD" id="cd10845">
    <property type="entry name" value="DSRM_RNAse_III_family"/>
    <property type="match status" value="1"/>
</dbReference>
<comment type="catalytic activity">
    <reaction evidence="1 9">
        <text>Endonucleolytic cleavage to 5'-phosphomonoester.</text>
        <dbReference type="EC" id="3.1.26.3"/>
    </reaction>
</comment>
<dbReference type="PANTHER" id="PTHR11207:SF0">
    <property type="entry name" value="RIBONUCLEASE 3"/>
    <property type="match status" value="1"/>
</dbReference>
<keyword evidence="7 9" id="KW-0378">Hydrolase</keyword>
<evidence type="ECO:0000313" key="12">
    <source>
        <dbReference type="EMBL" id="OHA86313.1"/>
    </source>
</evidence>
<feature type="domain" description="DRBM" evidence="10">
    <location>
        <begin position="168"/>
        <end position="233"/>
    </location>
</feature>
<comment type="caution">
    <text evidence="12">The sequence shown here is derived from an EMBL/GenBank/DDBJ whole genome shotgun (WGS) entry which is preliminary data.</text>
</comment>
<evidence type="ECO:0000256" key="3">
    <source>
        <dbReference type="ARBA" id="ARBA00022552"/>
    </source>
</evidence>
<dbReference type="SMART" id="SM00535">
    <property type="entry name" value="RIBOc"/>
    <property type="match status" value="1"/>
</dbReference>
<dbReference type="GO" id="GO:0010468">
    <property type="term" value="P:regulation of gene expression"/>
    <property type="evidence" value="ECO:0007669"/>
    <property type="project" value="TreeGrafter"/>
</dbReference>
<dbReference type="PROSITE" id="PS00517">
    <property type="entry name" value="RNASE_3_1"/>
    <property type="match status" value="1"/>
</dbReference>
<evidence type="ECO:0000256" key="9">
    <source>
        <dbReference type="HAMAP-Rule" id="MF_00104"/>
    </source>
</evidence>
<dbReference type="STRING" id="1802730.A2591_01905"/>
<proteinExistence type="inferred from homology"/>
<dbReference type="FunFam" id="1.10.1520.10:FF:000001">
    <property type="entry name" value="Ribonuclease 3"/>
    <property type="match status" value="1"/>
</dbReference>
<evidence type="ECO:0000313" key="13">
    <source>
        <dbReference type="Proteomes" id="UP000178168"/>
    </source>
</evidence>
<dbReference type="InterPro" id="IPR000999">
    <property type="entry name" value="RNase_III_dom"/>
</dbReference>
<dbReference type="GO" id="GO:0004525">
    <property type="term" value="F:ribonuclease III activity"/>
    <property type="evidence" value="ECO:0007669"/>
    <property type="project" value="UniProtKB-UniRule"/>
</dbReference>
<dbReference type="AlphaFoldDB" id="A0A1G2SMI8"/>
<comment type="function">
    <text evidence="9">Digests double-stranded RNA. Involved in the processing of primary rRNA transcript to yield the immediate precursors to the large and small rRNAs (23S and 16S). Processes some mRNAs, and tRNAs when they are encoded in the rRNA operon. Processes pre-crRNA and tracrRNA of type II CRISPR loci if present in the organism.</text>
</comment>
<dbReference type="InterPro" id="IPR011907">
    <property type="entry name" value="RNase_III"/>
</dbReference>
<dbReference type="GO" id="GO:0046872">
    <property type="term" value="F:metal ion binding"/>
    <property type="evidence" value="ECO:0007669"/>
    <property type="project" value="UniProtKB-KW"/>
</dbReference>
<evidence type="ECO:0000256" key="4">
    <source>
        <dbReference type="ARBA" id="ARBA00022664"/>
    </source>
</evidence>
<sequence length="243" mass="27348">MSPAKKVPPIDFTKFEERIGVVFSDKGILRQAFTHRSYINEHRESGLEHNERLEFLGDAILELSITDFLYHKYPEENEGELTSYRAALVNTNTISDAAKLLGMGEFLLLSKGEAKDEGKGRQYILANTFEAVIGALYLDQGYECADDFIKKTLFPRTDEIVEKGLWKDAKSLFQEMAQEYLGITPTYKVIREAGPDHDKQFTIGVYLGKDLVVEGEGKSKQEAEQSAATLGLKAKGWDKVIIK</sequence>
<comment type="subcellular location">
    <subcellularLocation>
        <location evidence="9">Cytoplasm</location>
    </subcellularLocation>
</comment>
<dbReference type="PROSITE" id="PS50137">
    <property type="entry name" value="DS_RBD"/>
    <property type="match status" value="1"/>
</dbReference>
<feature type="domain" description="RNase III" evidence="11">
    <location>
        <begin position="12"/>
        <end position="141"/>
    </location>
</feature>
<dbReference type="InterPro" id="IPR014720">
    <property type="entry name" value="dsRBD_dom"/>
</dbReference>
<organism evidence="12 13">
    <name type="scientific">Candidatus Yonathbacteria bacterium RIFOXYD1_FULL_52_36</name>
    <dbReference type="NCBI Taxonomy" id="1802730"/>
    <lineage>
        <taxon>Bacteria</taxon>
        <taxon>Candidatus Yonathiibacteriota</taxon>
    </lineage>
</organism>
<name>A0A1G2SMI8_9BACT</name>
<keyword evidence="8 9" id="KW-0694">RNA-binding</keyword>
<keyword evidence="5 9" id="KW-0540">Nuclease</keyword>